<proteinExistence type="predicted"/>
<dbReference type="EMBL" id="HG805844">
    <property type="protein sequence ID" value="CDW53216.1"/>
    <property type="molecule type" value="Genomic_DNA"/>
</dbReference>
<accession>A0A077YZK0</accession>
<name>A0A077YZK0_TRITR</name>
<organism evidence="1 2">
    <name type="scientific">Trichuris trichiura</name>
    <name type="common">Whipworm</name>
    <name type="synonym">Trichocephalus trichiurus</name>
    <dbReference type="NCBI Taxonomy" id="36087"/>
    <lineage>
        <taxon>Eukaryota</taxon>
        <taxon>Metazoa</taxon>
        <taxon>Ecdysozoa</taxon>
        <taxon>Nematoda</taxon>
        <taxon>Enoplea</taxon>
        <taxon>Dorylaimia</taxon>
        <taxon>Trichinellida</taxon>
        <taxon>Trichuridae</taxon>
        <taxon>Trichuris</taxon>
    </lineage>
</organism>
<reference evidence="1" key="1">
    <citation type="submission" date="2014-01" db="EMBL/GenBank/DDBJ databases">
        <authorList>
            <person name="Aslett M."/>
        </authorList>
    </citation>
    <scope>NUCLEOTIDE SEQUENCE</scope>
</reference>
<evidence type="ECO:0000313" key="1">
    <source>
        <dbReference type="EMBL" id="CDW53216.1"/>
    </source>
</evidence>
<reference evidence="1" key="2">
    <citation type="submission" date="2014-03" db="EMBL/GenBank/DDBJ databases">
        <title>The whipworm genome and dual-species transcriptomics of an intimate host-pathogen interaction.</title>
        <authorList>
            <person name="Foth B.J."/>
            <person name="Tsai I.J."/>
            <person name="Reid A.J."/>
            <person name="Bancroft A.J."/>
            <person name="Nichol S."/>
            <person name="Tracey A."/>
            <person name="Holroyd N."/>
            <person name="Cotton J.A."/>
            <person name="Stanley E.J."/>
            <person name="Zarowiecki M."/>
            <person name="Liu J.Z."/>
            <person name="Huckvale T."/>
            <person name="Cooper P.J."/>
            <person name="Grencis R.K."/>
            <person name="Berriman M."/>
        </authorList>
    </citation>
    <scope>NUCLEOTIDE SEQUENCE [LARGE SCALE GENOMIC DNA]</scope>
</reference>
<protein>
    <submittedName>
        <fullName evidence="1">Uncharacterized protein</fullName>
    </submittedName>
</protein>
<dbReference type="Proteomes" id="UP000030665">
    <property type="component" value="Unassembled WGS sequence"/>
</dbReference>
<dbReference type="AlphaFoldDB" id="A0A077YZK0"/>
<evidence type="ECO:0000313" key="2">
    <source>
        <dbReference type="Proteomes" id="UP000030665"/>
    </source>
</evidence>
<sequence>MIPRRRLSLLAWELADPHSVACLTNDSSRCMAISLDGVVKATFLPGSPSCWLLLVSWWCPCAYCTAARGVVVRADRSCKVASLAVELILPS</sequence>
<gene>
    <name evidence="1" type="ORF">TTRE_0000148001</name>
</gene>
<keyword evidence="2" id="KW-1185">Reference proteome</keyword>